<name>A0A7H1BGW6_9ACTN</name>
<dbReference type="EMBL" id="CP061281">
    <property type="protein sequence ID" value="QNS07971.1"/>
    <property type="molecule type" value="Genomic_DNA"/>
</dbReference>
<evidence type="ECO:0000256" key="1">
    <source>
        <dbReference type="SAM" id="MobiDB-lite"/>
    </source>
</evidence>
<evidence type="ECO:0000313" key="5">
    <source>
        <dbReference type="Proteomes" id="UP000516428"/>
    </source>
</evidence>
<accession>A0A7H1BGW6</accession>
<evidence type="ECO:0000313" key="4">
    <source>
        <dbReference type="EMBL" id="QNS07971.1"/>
    </source>
</evidence>
<dbReference type="InterPro" id="IPR026588">
    <property type="entry name" value="Choice_anch_A"/>
</dbReference>
<gene>
    <name evidence="4" type="ORF">IAG42_33085</name>
</gene>
<dbReference type="Pfam" id="PF17802">
    <property type="entry name" value="SpaA"/>
    <property type="match status" value="1"/>
</dbReference>
<evidence type="ECO:0000259" key="2">
    <source>
        <dbReference type="Pfam" id="PF17802"/>
    </source>
</evidence>
<dbReference type="AlphaFoldDB" id="A0A7H1BGW6"/>
<dbReference type="RefSeq" id="WP_188340632.1">
    <property type="nucleotide sequence ID" value="NZ_CP061281.1"/>
</dbReference>
<keyword evidence="5" id="KW-1185">Reference proteome</keyword>
<feature type="domain" description="SpaA-like prealbumin fold" evidence="2">
    <location>
        <begin position="336"/>
        <end position="414"/>
    </location>
</feature>
<dbReference type="InterPro" id="IPR013783">
    <property type="entry name" value="Ig-like_fold"/>
</dbReference>
<proteinExistence type="predicted"/>
<evidence type="ECO:0000259" key="3">
    <source>
        <dbReference type="Pfam" id="PF20597"/>
    </source>
</evidence>
<dbReference type="Pfam" id="PF20597">
    <property type="entry name" value="pAdhesive_15"/>
    <property type="match status" value="1"/>
</dbReference>
<protein>
    <submittedName>
        <fullName evidence="4">Choice-of-anchor A family protein</fullName>
    </submittedName>
</protein>
<feature type="region of interest" description="Disordered" evidence="1">
    <location>
        <begin position="301"/>
        <end position="322"/>
    </location>
</feature>
<dbReference type="NCBIfam" id="TIGR04215">
    <property type="entry name" value="choice_anch_A"/>
    <property type="match status" value="1"/>
</dbReference>
<organism evidence="4 5">
    <name type="scientific">Streptomyces xanthii</name>
    <dbReference type="NCBI Taxonomy" id="2768069"/>
    <lineage>
        <taxon>Bacteria</taxon>
        <taxon>Bacillati</taxon>
        <taxon>Actinomycetota</taxon>
        <taxon>Actinomycetes</taxon>
        <taxon>Kitasatosporales</taxon>
        <taxon>Streptomycetaceae</taxon>
        <taxon>Streptomyces</taxon>
    </lineage>
</organism>
<dbReference type="GO" id="GO:0005975">
    <property type="term" value="P:carbohydrate metabolic process"/>
    <property type="evidence" value="ECO:0007669"/>
    <property type="project" value="UniProtKB-ARBA"/>
</dbReference>
<reference evidence="4 5" key="1">
    <citation type="submission" date="2020-09" db="EMBL/GenBank/DDBJ databases">
        <title>A novel species.</title>
        <authorList>
            <person name="Gao J."/>
        </authorList>
    </citation>
    <scope>NUCLEOTIDE SEQUENCE [LARGE SCALE GENOMIC DNA]</scope>
    <source>
        <strain evidence="4 5">CRXT-Y-14</strain>
    </source>
</reference>
<dbReference type="KEGG" id="sxn:IAG42_33085"/>
<dbReference type="Gene3D" id="2.60.40.10">
    <property type="entry name" value="Immunoglobulins"/>
    <property type="match status" value="1"/>
</dbReference>
<dbReference type="Proteomes" id="UP000516428">
    <property type="component" value="Chromosome"/>
</dbReference>
<sequence>MTVLSTVLAARGAAWRSRVSATGLSCAVLAGALPVLALGPAAAAAPLPGGRDSGVAVFAGGDFLVRGGAAGAEGPAVVLGDFDMNRSAAGRSYVLGAPGTGPGLLTAGGDVTVAGGQRLLAGTGAVRHAGAVTGQVEARSVVRDAAAVAPYARLRDEFTAASRCYARPGGTPREATGKAARGPGGRIALTGDGSSRLQVFDVDFDLAREEDGPADLSFTGIPDGATILVNVRGAHRTLHMDGAAAGLDAHRDRLLWNFPDAADVTLTGSGRIEGSVLIGEQNSMARVSAADVDGRFLTAGSLTHTGDESGDGGPRFHSRPFLGELPDCSGTSHRVGRVSVLKKDAATGFALPGAEFELWRETNGVSGLQTSGAGPDTKVGGTCTTDGTGICSSAVGLGTYYWRETAAPAGYAPAGTAVSGPLTLTADNAPDGVRAVTTSRLVTQTP</sequence>
<feature type="domain" description="Choice-of-anchor A" evidence="3">
    <location>
        <begin position="57"/>
        <end position="303"/>
    </location>
</feature>
<dbReference type="InterPro" id="IPR041033">
    <property type="entry name" value="SpaA_PFL_dom_1"/>
</dbReference>